<evidence type="ECO:0000313" key="6">
    <source>
        <dbReference type="Proteomes" id="UP000235786"/>
    </source>
</evidence>
<feature type="transmembrane region" description="Helical" evidence="3">
    <location>
        <begin position="389"/>
        <end position="410"/>
    </location>
</feature>
<feature type="transmembrane region" description="Helical" evidence="3">
    <location>
        <begin position="309"/>
        <end position="331"/>
    </location>
</feature>
<feature type="transmembrane region" description="Helical" evidence="3">
    <location>
        <begin position="85"/>
        <end position="104"/>
    </location>
</feature>
<dbReference type="InterPro" id="IPR050327">
    <property type="entry name" value="Proton-linked_MCT"/>
</dbReference>
<comment type="similarity">
    <text evidence="2">Belongs to the major facilitator superfamily. Monocarboxylate porter (TC 2.A.1.13) family.</text>
</comment>
<dbReference type="InterPro" id="IPR020846">
    <property type="entry name" value="MFS_dom"/>
</dbReference>
<name>A0A2J6RIJ4_HYAVF</name>
<dbReference type="AlphaFoldDB" id="A0A2J6RIJ4"/>
<feature type="transmembrane region" description="Helical" evidence="3">
    <location>
        <begin position="178"/>
        <end position="196"/>
    </location>
</feature>
<feature type="transmembrane region" description="Helical" evidence="3">
    <location>
        <begin position="217"/>
        <end position="235"/>
    </location>
</feature>
<comment type="subcellular location">
    <subcellularLocation>
        <location evidence="1">Membrane</location>
        <topology evidence="1">Multi-pass membrane protein</topology>
    </subcellularLocation>
</comment>
<feature type="transmembrane region" description="Helical" evidence="3">
    <location>
        <begin position="255"/>
        <end position="276"/>
    </location>
</feature>
<dbReference type="OrthoDB" id="2213137at2759"/>
<evidence type="ECO:0000256" key="1">
    <source>
        <dbReference type="ARBA" id="ARBA00004141"/>
    </source>
</evidence>
<dbReference type="InterPro" id="IPR011701">
    <property type="entry name" value="MFS"/>
</dbReference>
<dbReference type="PANTHER" id="PTHR11360">
    <property type="entry name" value="MONOCARBOXYLATE TRANSPORTER"/>
    <property type="match status" value="1"/>
</dbReference>
<proteinExistence type="inferred from homology"/>
<evidence type="ECO:0000259" key="4">
    <source>
        <dbReference type="PROSITE" id="PS50850"/>
    </source>
</evidence>
<keyword evidence="3" id="KW-0472">Membrane</keyword>
<feature type="transmembrane region" description="Helical" evidence="3">
    <location>
        <begin position="52"/>
        <end position="73"/>
    </location>
</feature>
<feature type="transmembrane region" description="Helical" evidence="3">
    <location>
        <begin position="145"/>
        <end position="166"/>
    </location>
</feature>
<feature type="domain" description="Major facilitator superfamily (MFS) profile" evidence="4">
    <location>
        <begin position="218"/>
        <end position="415"/>
    </location>
</feature>
<feature type="transmembrane region" description="Helical" evidence="3">
    <location>
        <begin position="283"/>
        <end position="303"/>
    </location>
</feature>
<feature type="transmembrane region" description="Helical" evidence="3">
    <location>
        <begin position="343"/>
        <end position="369"/>
    </location>
</feature>
<reference evidence="5 6" key="1">
    <citation type="submission" date="2016-04" db="EMBL/GenBank/DDBJ databases">
        <title>A degradative enzymes factory behind the ericoid mycorrhizal symbiosis.</title>
        <authorList>
            <consortium name="DOE Joint Genome Institute"/>
            <person name="Martino E."/>
            <person name="Morin E."/>
            <person name="Grelet G."/>
            <person name="Kuo A."/>
            <person name="Kohler A."/>
            <person name="Daghino S."/>
            <person name="Barry K."/>
            <person name="Choi C."/>
            <person name="Cichocki N."/>
            <person name="Clum A."/>
            <person name="Copeland A."/>
            <person name="Hainaut M."/>
            <person name="Haridas S."/>
            <person name="Labutti K."/>
            <person name="Lindquist E."/>
            <person name="Lipzen A."/>
            <person name="Khouja H.-R."/>
            <person name="Murat C."/>
            <person name="Ohm R."/>
            <person name="Olson A."/>
            <person name="Spatafora J."/>
            <person name="Veneault-Fourrey C."/>
            <person name="Henrissat B."/>
            <person name="Grigoriev I."/>
            <person name="Martin F."/>
            <person name="Perotto S."/>
        </authorList>
    </citation>
    <scope>NUCLEOTIDE SEQUENCE [LARGE SCALE GENOMIC DNA]</scope>
    <source>
        <strain evidence="5 6">F</strain>
    </source>
</reference>
<accession>A0A2J6RIJ4</accession>
<protein>
    <submittedName>
        <fullName evidence="5">MFS general substrate transporter</fullName>
    </submittedName>
</protein>
<dbReference type="PROSITE" id="PS50850">
    <property type="entry name" value="MFS"/>
    <property type="match status" value="1"/>
</dbReference>
<keyword evidence="3" id="KW-0812">Transmembrane</keyword>
<organism evidence="5 6">
    <name type="scientific">Hyaloscypha variabilis (strain UAMH 11265 / GT02V1 / F)</name>
    <name type="common">Meliniomyces variabilis</name>
    <dbReference type="NCBI Taxonomy" id="1149755"/>
    <lineage>
        <taxon>Eukaryota</taxon>
        <taxon>Fungi</taxon>
        <taxon>Dikarya</taxon>
        <taxon>Ascomycota</taxon>
        <taxon>Pezizomycotina</taxon>
        <taxon>Leotiomycetes</taxon>
        <taxon>Helotiales</taxon>
        <taxon>Hyaloscyphaceae</taxon>
        <taxon>Hyaloscypha</taxon>
        <taxon>Hyaloscypha variabilis</taxon>
    </lineage>
</organism>
<dbReference type="SUPFAM" id="SSF103473">
    <property type="entry name" value="MFS general substrate transporter"/>
    <property type="match status" value="1"/>
</dbReference>
<sequence length="415" mass="44626">MQSLPPADHGRQAYLVLAGCTLIQAPVWGYSISYGVFQKYYTTHKGIEGSPGAVAIVGTTLNGLMYLMMPLTFTLLTKYPRLRPYTGPVGLCITIASLVMSSYATQVWQLIASQGVLCAIGSGLLFSPTTLYLDEWWVARKGLAYGTMWAGKAASGVVVPFIMSALLDRFGPRTTLQAWAVALIVLTAPLLFYLKPRIPLSNSHTQRPLSWTFLKNPGFWMLQIGNVVQAFGYLLPTTYLASYANDLGLPSFSGALLLAVFSIASVPGSLFIGYLGDRFHPTTVILICSLGSTVAVLLFWGLAAEMALLLVFAVVYGFFAGGFSTTYSGILKEMKRIDEGVETGLVMGLLLGGRGVGFMAAGPASAALLQGGSRMIEHAKWGYSTQYGPMIILTGATALLGSWGWMWTMLKAVLV</sequence>
<dbReference type="GO" id="GO:0016020">
    <property type="term" value="C:membrane"/>
    <property type="evidence" value="ECO:0007669"/>
    <property type="project" value="UniProtKB-SubCell"/>
</dbReference>
<dbReference type="InterPro" id="IPR036259">
    <property type="entry name" value="MFS_trans_sf"/>
</dbReference>
<dbReference type="PANTHER" id="PTHR11360:SF287">
    <property type="entry name" value="MFS MONOCARBOXYLATE TRANSPORTER"/>
    <property type="match status" value="1"/>
</dbReference>
<keyword evidence="3" id="KW-1133">Transmembrane helix</keyword>
<evidence type="ECO:0000313" key="5">
    <source>
        <dbReference type="EMBL" id="PMD38331.1"/>
    </source>
</evidence>
<feature type="transmembrane region" description="Helical" evidence="3">
    <location>
        <begin position="12"/>
        <end position="32"/>
    </location>
</feature>
<dbReference type="GO" id="GO:0022857">
    <property type="term" value="F:transmembrane transporter activity"/>
    <property type="evidence" value="ECO:0007669"/>
    <property type="project" value="InterPro"/>
</dbReference>
<gene>
    <name evidence="5" type="ORF">L207DRAFT_545469</name>
</gene>
<dbReference type="Proteomes" id="UP000235786">
    <property type="component" value="Unassembled WGS sequence"/>
</dbReference>
<feature type="transmembrane region" description="Helical" evidence="3">
    <location>
        <begin position="110"/>
        <end position="133"/>
    </location>
</feature>
<evidence type="ECO:0000256" key="3">
    <source>
        <dbReference type="SAM" id="Phobius"/>
    </source>
</evidence>
<keyword evidence="6" id="KW-1185">Reference proteome</keyword>
<dbReference type="EMBL" id="KZ613948">
    <property type="protein sequence ID" value="PMD38331.1"/>
    <property type="molecule type" value="Genomic_DNA"/>
</dbReference>
<dbReference type="Gene3D" id="1.20.1250.20">
    <property type="entry name" value="MFS general substrate transporter like domains"/>
    <property type="match status" value="2"/>
</dbReference>
<evidence type="ECO:0000256" key="2">
    <source>
        <dbReference type="ARBA" id="ARBA00006727"/>
    </source>
</evidence>
<dbReference type="Pfam" id="PF07690">
    <property type="entry name" value="MFS_1"/>
    <property type="match status" value="1"/>
</dbReference>